<dbReference type="EMBL" id="QGNW01000037">
    <property type="protein sequence ID" value="RVX09649.1"/>
    <property type="molecule type" value="Genomic_DNA"/>
</dbReference>
<accession>A0A438JL40</accession>
<evidence type="ECO:0000313" key="2">
    <source>
        <dbReference type="Proteomes" id="UP000288805"/>
    </source>
</evidence>
<evidence type="ECO:0000313" key="1">
    <source>
        <dbReference type="EMBL" id="RVX09649.1"/>
    </source>
</evidence>
<proteinExistence type="predicted"/>
<reference evidence="1 2" key="1">
    <citation type="journal article" date="2018" name="PLoS Genet.">
        <title>Population sequencing reveals clonal diversity and ancestral inbreeding in the grapevine cultivar Chardonnay.</title>
        <authorList>
            <person name="Roach M.J."/>
            <person name="Johnson D.L."/>
            <person name="Bohlmann J."/>
            <person name="van Vuuren H.J."/>
            <person name="Jones S.J."/>
            <person name="Pretorius I.S."/>
            <person name="Schmidt S.A."/>
            <person name="Borneman A.R."/>
        </authorList>
    </citation>
    <scope>NUCLEOTIDE SEQUENCE [LARGE SCALE GENOMIC DNA]</scope>
    <source>
        <strain evidence="2">cv. Chardonnay</strain>
        <tissue evidence="1">Leaf</tissue>
    </source>
</reference>
<organism evidence="1 2">
    <name type="scientific">Vitis vinifera</name>
    <name type="common">Grape</name>
    <dbReference type="NCBI Taxonomy" id="29760"/>
    <lineage>
        <taxon>Eukaryota</taxon>
        <taxon>Viridiplantae</taxon>
        <taxon>Streptophyta</taxon>
        <taxon>Embryophyta</taxon>
        <taxon>Tracheophyta</taxon>
        <taxon>Spermatophyta</taxon>
        <taxon>Magnoliopsida</taxon>
        <taxon>eudicotyledons</taxon>
        <taxon>Gunneridae</taxon>
        <taxon>Pentapetalae</taxon>
        <taxon>rosids</taxon>
        <taxon>Vitales</taxon>
        <taxon>Vitaceae</taxon>
        <taxon>Viteae</taxon>
        <taxon>Vitis</taxon>
    </lineage>
</organism>
<sequence length="76" mass="8167">MDPLQVSSKALGGLKINLEKSELIPIRDVSNLEELVGILGCKAGALPTTYLGPPLGAPDKFYKVWDRVCNDPLSTV</sequence>
<name>A0A438JL40_VITVI</name>
<evidence type="ECO:0008006" key="3">
    <source>
        <dbReference type="Google" id="ProtNLM"/>
    </source>
</evidence>
<comment type="caution">
    <text evidence="1">The sequence shown here is derived from an EMBL/GenBank/DDBJ whole genome shotgun (WGS) entry which is preliminary data.</text>
</comment>
<dbReference type="AlphaFoldDB" id="A0A438JL40"/>
<dbReference type="Proteomes" id="UP000288805">
    <property type="component" value="Unassembled WGS sequence"/>
</dbReference>
<protein>
    <recommendedName>
        <fullName evidence="3">Reverse transcriptase domain-containing protein</fullName>
    </recommendedName>
</protein>
<gene>
    <name evidence="1" type="ORF">CK203_012372</name>
</gene>